<feature type="region of interest" description="Disordered" evidence="1">
    <location>
        <begin position="31"/>
        <end position="57"/>
    </location>
</feature>
<organism evidence="2 3">
    <name type="scientific">Athelia psychrophila</name>
    <dbReference type="NCBI Taxonomy" id="1759441"/>
    <lineage>
        <taxon>Eukaryota</taxon>
        <taxon>Fungi</taxon>
        <taxon>Dikarya</taxon>
        <taxon>Basidiomycota</taxon>
        <taxon>Agaricomycotina</taxon>
        <taxon>Agaricomycetes</taxon>
        <taxon>Agaricomycetidae</taxon>
        <taxon>Atheliales</taxon>
        <taxon>Atheliaceae</taxon>
        <taxon>Athelia</taxon>
    </lineage>
</organism>
<dbReference type="Proteomes" id="UP000076532">
    <property type="component" value="Unassembled WGS sequence"/>
</dbReference>
<feature type="compositionally biased region" description="Low complexity" evidence="1">
    <location>
        <begin position="269"/>
        <end position="282"/>
    </location>
</feature>
<gene>
    <name evidence="2" type="ORF">FIBSPDRAFT_886289</name>
</gene>
<feature type="region of interest" description="Disordered" evidence="1">
    <location>
        <begin position="179"/>
        <end position="212"/>
    </location>
</feature>
<proteinExistence type="predicted"/>
<protein>
    <submittedName>
        <fullName evidence="2">Uncharacterized protein</fullName>
    </submittedName>
</protein>
<feature type="region of interest" description="Disordered" evidence="1">
    <location>
        <begin position="269"/>
        <end position="312"/>
    </location>
</feature>
<keyword evidence="3" id="KW-1185">Reference proteome</keyword>
<reference evidence="2 3" key="1">
    <citation type="journal article" date="2016" name="Mol. Biol. Evol.">
        <title>Comparative Genomics of Early-Diverging Mushroom-Forming Fungi Provides Insights into the Origins of Lignocellulose Decay Capabilities.</title>
        <authorList>
            <person name="Nagy L.G."/>
            <person name="Riley R."/>
            <person name="Tritt A."/>
            <person name="Adam C."/>
            <person name="Daum C."/>
            <person name="Floudas D."/>
            <person name="Sun H."/>
            <person name="Yadav J.S."/>
            <person name="Pangilinan J."/>
            <person name="Larsson K.H."/>
            <person name="Matsuura K."/>
            <person name="Barry K."/>
            <person name="Labutti K."/>
            <person name="Kuo R."/>
            <person name="Ohm R.A."/>
            <person name="Bhattacharya S.S."/>
            <person name="Shirouzu T."/>
            <person name="Yoshinaga Y."/>
            <person name="Martin F.M."/>
            <person name="Grigoriev I.V."/>
            <person name="Hibbett D.S."/>
        </authorList>
    </citation>
    <scope>NUCLEOTIDE SEQUENCE [LARGE SCALE GENOMIC DNA]</scope>
    <source>
        <strain evidence="2 3">CBS 109695</strain>
    </source>
</reference>
<name>A0A166QZE4_9AGAM</name>
<evidence type="ECO:0000313" key="3">
    <source>
        <dbReference type="Proteomes" id="UP000076532"/>
    </source>
</evidence>
<dbReference type="EMBL" id="KV417507">
    <property type="protein sequence ID" value="KZP27732.1"/>
    <property type="molecule type" value="Genomic_DNA"/>
</dbReference>
<sequence>MPSKDEWKTALSTTQMFARWQCLIFSASTLDGDQEGGDYKLADSDNANSDTSKNDSDINWMDEEEAVDEDEFPEQLGENFEVEAEEADDTVDLTLFKEEEEIESLGFVLPALYELGPPVDDDTPNPTPIVDMHTIIINMHIRVAAMINPSCKPASLNPSTVFYDFNQGGMPPPQTVPFQPSTQSGCNTTRRNSCTTSHTVSGLRGTSGGGTISRRQLQSQLKCKMSASGSDGHLDRWYMSVDTTTRGMTMGPKPVRTDGVFIICESSGGASSSIGGASSSSITTEVSEPKRHHPNHLPAALWGPSQPKVATP</sequence>
<evidence type="ECO:0000313" key="2">
    <source>
        <dbReference type="EMBL" id="KZP27732.1"/>
    </source>
</evidence>
<accession>A0A166QZE4</accession>
<evidence type="ECO:0000256" key="1">
    <source>
        <dbReference type="SAM" id="MobiDB-lite"/>
    </source>
</evidence>
<feature type="compositionally biased region" description="Polar residues" evidence="1">
    <location>
        <begin position="179"/>
        <end position="198"/>
    </location>
</feature>
<dbReference type="AlphaFoldDB" id="A0A166QZE4"/>